<keyword evidence="1" id="KW-1133">Transmembrane helix</keyword>
<feature type="transmembrane region" description="Helical" evidence="1">
    <location>
        <begin position="6"/>
        <end position="24"/>
    </location>
</feature>
<keyword evidence="1" id="KW-0812">Transmembrane</keyword>
<comment type="caution">
    <text evidence="2">The sequence shown here is derived from an EMBL/GenBank/DDBJ whole genome shotgun (WGS) entry which is preliminary data.</text>
</comment>
<dbReference type="RefSeq" id="WP_229780852.1">
    <property type="nucleotide sequence ID" value="NZ_BMPP01000014.1"/>
</dbReference>
<feature type="transmembrane region" description="Helical" evidence="1">
    <location>
        <begin position="85"/>
        <end position="105"/>
    </location>
</feature>
<dbReference type="Proteomes" id="UP000647587">
    <property type="component" value="Unassembled WGS sequence"/>
</dbReference>
<sequence length="122" mass="13749">MQFVGTVLVMASVAAFSWLTLRVWQTRSPKTARFLPLRFLHAFTTVYFPLVAHSYLETLHRVQTEYANNALNIAMAWGDHHNAVIFSRGAALVIAVYTVIYVVAVRAHVQRDGARLAPHQNT</sequence>
<dbReference type="EMBL" id="BMPP01000014">
    <property type="protein sequence ID" value="GGK34952.1"/>
    <property type="molecule type" value="Genomic_DNA"/>
</dbReference>
<proteinExistence type="predicted"/>
<keyword evidence="3" id="KW-1185">Reference proteome</keyword>
<accession>A0ABQ2F097</accession>
<evidence type="ECO:0000313" key="3">
    <source>
        <dbReference type="Proteomes" id="UP000647587"/>
    </source>
</evidence>
<keyword evidence="1" id="KW-0472">Membrane</keyword>
<evidence type="ECO:0000256" key="1">
    <source>
        <dbReference type="SAM" id="Phobius"/>
    </source>
</evidence>
<protein>
    <submittedName>
        <fullName evidence="2">Uncharacterized protein</fullName>
    </submittedName>
</protein>
<organism evidence="2 3">
    <name type="scientific">Deinococcus malanensis</name>
    <dbReference type="NCBI Taxonomy" id="1706855"/>
    <lineage>
        <taxon>Bacteria</taxon>
        <taxon>Thermotogati</taxon>
        <taxon>Deinococcota</taxon>
        <taxon>Deinococci</taxon>
        <taxon>Deinococcales</taxon>
        <taxon>Deinococcaceae</taxon>
        <taxon>Deinococcus</taxon>
    </lineage>
</organism>
<name>A0ABQ2F097_9DEIO</name>
<gene>
    <name evidence="2" type="ORF">GCM10008955_31120</name>
</gene>
<reference evidence="3" key="1">
    <citation type="journal article" date="2019" name="Int. J. Syst. Evol. Microbiol.">
        <title>The Global Catalogue of Microorganisms (GCM) 10K type strain sequencing project: providing services to taxonomists for standard genome sequencing and annotation.</title>
        <authorList>
            <consortium name="The Broad Institute Genomics Platform"/>
            <consortium name="The Broad Institute Genome Sequencing Center for Infectious Disease"/>
            <person name="Wu L."/>
            <person name="Ma J."/>
        </authorList>
    </citation>
    <scope>NUCLEOTIDE SEQUENCE [LARGE SCALE GENOMIC DNA]</scope>
    <source>
        <strain evidence="3">JCM 30331</strain>
    </source>
</reference>
<evidence type="ECO:0000313" key="2">
    <source>
        <dbReference type="EMBL" id="GGK34952.1"/>
    </source>
</evidence>
<feature type="transmembrane region" description="Helical" evidence="1">
    <location>
        <begin position="36"/>
        <end position="56"/>
    </location>
</feature>